<dbReference type="InterPro" id="IPR023367">
    <property type="entry name" value="Peptidase_M42_dom2"/>
</dbReference>
<dbReference type="SUPFAM" id="SSF101821">
    <property type="entry name" value="Aminopeptidase/glucanase lid domain"/>
    <property type="match status" value="1"/>
</dbReference>
<evidence type="ECO:0000256" key="5">
    <source>
        <dbReference type="ARBA" id="ARBA00022801"/>
    </source>
</evidence>
<dbReference type="PANTHER" id="PTHR32481:SF7">
    <property type="entry name" value="AMINOPEPTIDASE YHFE-RELATED"/>
    <property type="match status" value="1"/>
</dbReference>
<evidence type="ECO:0000256" key="6">
    <source>
        <dbReference type="PIRNR" id="PIRNR001123"/>
    </source>
</evidence>
<dbReference type="Gene3D" id="3.40.630.10">
    <property type="entry name" value="Zn peptidases"/>
    <property type="match status" value="1"/>
</dbReference>
<dbReference type="PIRSF" id="PIRSF001123">
    <property type="entry name" value="PepA_GA"/>
    <property type="match status" value="1"/>
</dbReference>
<reference evidence="7 8" key="1">
    <citation type="submission" date="2024-02" db="EMBL/GenBank/DDBJ databases">
        <title>Complete genome sequence of Pelagibacterium nitratireducens ZH15.</title>
        <authorList>
            <person name="Zhao L.H."/>
        </authorList>
    </citation>
    <scope>NUCLEOTIDE SEQUENCE [LARGE SCALE GENOMIC DNA]</scope>
    <source>
        <strain evidence="7 8">ZH15</strain>
    </source>
</reference>
<dbReference type="RefSeq" id="WP_338607117.1">
    <property type="nucleotide sequence ID" value="NZ_CP146275.1"/>
</dbReference>
<evidence type="ECO:0000313" key="8">
    <source>
        <dbReference type="Proteomes" id="UP001369958"/>
    </source>
</evidence>
<dbReference type="Proteomes" id="UP001369958">
    <property type="component" value="Chromosome"/>
</dbReference>
<sequence length="362" mass="39017">MIDTGYLQRCLEDLVNTPSPVGMTERAAVKVAAWLETMGYQVSYTRRGVLSVTIGNGQPRRALAAHIDTLGAMVIGFHPNGRPKLRNTGTWAARFAEGARCTIFTDTGELRGTILPLKASGHLFNTEVDTQPADWDNLEVRIDAFSEADGIFPQSSAMSGHREHKSTPFGVNVGDVVAIDAQPEFLENGFIVSRHLDDKAGVACLLAALKHFSDDGISPSVPAQVMFTISEEVGIGGTHGFGEQVQELVAVDNGVTGPGQTTNDAAATIAFRDRTGPFDLPITRHLLALAQANDIAHVRDTFRSYRSDSAAAIDAGWDLRVGLICFSLDASHGWERTHIKSLEELTKLIIAYIGSELVPLPV</sequence>
<protein>
    <submittedName>
        <fullName evidence="7">Osmoprotectant NAGGN system M42 family peptidase</fullName>
    </submittedName>
</protein>
<proteinExistence type="inferred from homology"/>
<accession>A0ABZ2HVU9</accession>
<evidence type="ECO:0000313" key="7">
    <source>
        <dbReference type="EMBL" id="WWT31652.1"/>
    </source>
</evidence>
<keyword evidence="5" id="KW-0378">Hydrolase</keyword>
<evidence type="ECO:0000256" key="2">
    <source>
        <dbReference type="ARBA" id="ARBA00022438"/>
    </source>
</evidence>
<dbReference type="Gene3D" id="2.40.30.40">
    <property type="entry name" value="Peptidase M42, domain 2"/>
    <property type="match status" value="1"/>
</dbReference>
<evidence type="ECO:0000256" key="1">
    <source>
        <dbReference type="ARBA" id="ARBA00006272"/>
    </source>
</evidence>
<dbReference type="InterPro" id="IPR017537">
    <property type="entry name" value="Peptidase_M42_hydrolase"/>
</dbReference>
<evidence type="ECO:0000256" key="3">
    <source>
        <dbReference type="ARBA" id="ARBA00022670"/>
    </source>
</evidence>
<name>A0ABZ2HVU9_9HYPH</name>
<keyword evidence="2" id="KW-0031">Aminopeptidase</keyword>
<dbReference type="InterPro" id="IPR051464">
    <property type="entry name" value="Peptidase_M42_aminopept"/>
</dbReference>
<gene>
    <name evidence="7" type="ORF">V6617_11545</name>
</gene>
<organism evidence="7 8">
    <name type="scientific">Pelagibacterium nitratireducens</name>
    <dbReference type="NCBI Taxonomy" id="1046114"/>
    <lineage>
        <taxon>Bacteria</taxon>
        <taxon>Pseudomonadati</taxon>
        <taxon>Pseudomonadota</taxon>
        <taxon>Alphaproteobacteria</taxon>
        <taxon>Hyphomicrobiales</taxon>
        <taxon>Devosiaceae</taxon>
        <taxon>Pelagibacterium</taxon>
    </lineage>
</organism>
<dbReference type="Pfam" id="PF05343">
    <property type="entry name" value="Peptidase_M42"/>
    <property type="match status" value="1"/>
</dbReference>
<keyword evidence="4" id="KW-0479">Metal-binding</keyword>
<dbReference type="InterPro" id="IPR008007">
    <property type="entry name" value="Peptidase_M42"/>
</dbReference>
<dbReference type="EMBL" id="CP146275">
    <property type="protein sequence ID" value="WWT31652.1"/>
    <property type="molecule type" value="Genomic_DNA"/>
</dbReference>
<dbReference type="SUPFAM" id="SSF53187">
    <property type="entry name" value="Zn-dependent exopeptidases"/>
    <property type="match status" value="1"/>
</dbReference>
<keyword evidence="3" id="KW-0645">Protease</keyword>
<dbReference type="NCBIfam" id="TIGR03106">
    <property type="entry name" value="trio_M42_hydro"/>
    <property type="match status" value="1"/>
</dbReference>
<comment type="similarity">
    <text evidence="1 6">Belongs to the peptidase M42 family.</text>
</comment>
<evidence type="ECO:0000256" key="4">
    <source>
        <dbReference type="ARBA" id="ARBA00022723"/>
    </source>
</evidence>
<dbReference type="CDD" id="cd05657">
    <property type="entry name" value="M42_glucanase_like"/>
    <property type="match status" value="1"/>
</dbReference>
<dbReference type="PANTHER" id="PTHR32481">
    <property type="entry name" value="AMINOPEPTIDASE"/>
    <property type="match status" value="1"/>
</dbReference>
<keyword evidence="8" id="KW-1185">Reference proteome</keyword>